<keyword evidence="3" id="KW-1185">Reference proteome</keyword>
<keyword evidence="1" id="KW-0812">Transmembrane</keyword>
<evidence type="ECO:0000313" key="2">
    <source>
        <dbReference type="EMBL" id="GFJ95790.1"/>
    </source>
</evidence>
<keyword evidence="1" id="KW-0472">Membrane</keyword>
<feature type="transmembrane region" description="Helical" evidence="1">
    <location>
        <begin position="95"/>
        <end position="118"/>
    </location>
</feature>
<feature type="transmembrane region" description="Helical" evidence="1">
    <location>
        <begin position="138"/>
        <end position="161"/>
    </location>
</feature>
<reference evidence="2 3" key="1">
    <citation type="submission" date="2020-03" db="EMBL/GenBank/DDBJ databases">
        <title>Whole genome shotgun sequence of Phytohabitans rumicis NBRC 108638.</title>
        <authorList>
            <person name="Komaki H."/>
            <person name="Tamura T."/>
        </authorList>
    </citation>
    <scope>NUCLEOTIDE SEQUENCE [LARGE SCALE GENOMIC DNA]</scope>
    <source>
        <strain evidence="2 3">NBRC 108638</strain>
    </source>
</reference>
<evidence type="ECO:0000313" key="3">
    <source>
        <dbReference type="Proteomes" id="UP000482960"/>
    </source>
</evidence>
<sequence length="586" mass="63948">MTFDGPSHAAPTLPRQAGSVPFFTHPAPMPAPAVLGDTTRWLCAAAYLDDDYAHHVITELTDDEQRAVPPSRGFDIGPVLGHAFRARRRLLTRDFVLGLILLAGVVLMPGITAAWLLFAFGRRQARDRRRPGRMVTALAAYAGTAVLLCCGWYATPLLFLMEMSLSLTGSQTGDALAASSWTGILVLITVLPAVFALLTLGTLVTYRYTTYQTLAKTLAPGQPAVPTPPPNERVGRRMSWLAGAQVGNVTLHSKNPLLGTGNIVNGWSMALTLRERASGSRGNGSHALPFDPRRISPQDLQALIRDRVLALKDPALPERQRVPGLYLMDQVVADGERAQGDPLLDPRLRTPLQFASPEAIASIIEHPQGGLRYFLHIVIGVEGRNVYAPSGALVLPEQQQEIMVSAFVHVAVEGGKLYAEFLGSVLPPVRHEFHLVDKLRPEALSLFGRAASESMRDWIDSIDAPRRLWRALRQILTIGYRADVSTRAVKELRSYEHGARLSVRELAAEPEPSTFLQELDATKYIKLVDKTVAEAIIDYLDSKGVDTSEYRTQLTFIQNHNAVFNQSTFNGPVAAGAGATATQSGR</sequence>
<proteinExistence type="predicted"/>
<dbReference type="EMBL" id="BLPG01000002">
    <property type="protein sequence ID" value="GFJ95790.1"/>
    <property type="molecule type" value="Genomic_DNA"/>
</dbReference>
<feature type="transmembrane region" description="Helical" evidence="1">
    <location>
        <begin position="181"/>
        <end position="206"/>
    </location>
</feature>
<dbReference type="Proteomes" id="UP000482960">
    <property type="component" value="Unassembled WGS sequence"/>
</dbReference>
<gene>
    <name evidence="2" type="ORF">Prum_094320</name>
</gene>
<protein>
    <submittedName>
        <fullName evidence="2">Uncharacterized protein</fullName>
    </submittedName>
</protein>
<keyword evidence="1" id="KW-1133">Transmembrane helix</keyword>
<name>A0A6V8LJS9_9ACTN</name>
<accession>A0A6V8LJS9</accession>
<evidence type="ECO:0000256" key="1">
    <source>
        <dbReference type="SAM" id="Phobius"/>
    </source>
</evidence>
<organism evidence="2 3">
    <name type="scientific">Phytohabitans rumicis</name>
    <dbReference type="NCBI Taxonomy" id="1076125"/>
    <lineage>
        <taxon>Bacteria</taxon>
        <taxon>Bacillati</taxon>
        <taxon>Actinomycetota</taxon>
        <taxon>Actinomycetes</taxon>
        <taxon>Micromonosporales</taxon>
        <taxon>Micromonosporaceae</taxon>
    </lineage>
</organism>
<dbReference type="AlphaFoldDB" id="A0A6V8LJS9"/>
<reference evidence="2 3" key="2">
    <citation type="submission" date="2020-03" db="EMBL/GenBank/DDBJ databases">
        <authorList>
            <person name="Ichikawa N."/>
            <person name="Kimura A."/>
            <person name="Kitahashi Y."/>
            <person name="Uohara A."/>
        </authorList>
    </citation>
    <scope>NUCLEOTIDE SEQUENCE [LARGE SCALE GENOMIC DNA]</scope>
    <source>
        <strain evidence="2 3">NBRC 108638</strain>
    </source>
</reference>
<dbReference type="RefSeq" id="WP_173085132.1">
    <property type="nucleotide sequence ID" value="NZ_BLPG01000002.1"/>
</dbReference>
<comment type="caution">
    <text evidence="2">The sequence shown here is derived from an EMBL/GenBank/DDBJ whole genome shotgun (WGS) entry which is preliminary data.</text>
</comment>